<proteinExistence type="inferred from homology"/>
<dbReference type="GO" id="GO:0003954">
    <property type="term" value="F:NADH dehydrogenase activity"/>
    <property type="evidence" value="ECO:0007669"/>
    <property type="project" value="TreeGrafter"/>
</dbReference>
<name>A0A0U1V694_MASKI</name>
<evidence type="ECO:0000256" key="14">
    <source>
        <dbReference type="ARBA" id="ARBA00023136"/>
    </source>
</evidence>
<evidence type="ECO:0000256" key="13">
    <source>
        <dbReference type="ARBA" id="ARBA00023128"/>
    </source>
</evidence>
<keyword evidence="6 16" id="KW-0679">Respiratory chain</keyword>
<dbReference type="GO" id="GO:0015990">
    <property type="term" value="P:electron transport coupled proton transport"/>
    <property type="evidence" value="ECO:0007669"/>
    <property type="project" value="TreeGrafter"/>
</dbReference>
<evidence type="ECO:0000256" key="12">
    <source>
        <dbReference type="ARBA" id="ARBA00023075"/>
    </source>
</evidence>
<dbReference type="GO" id="GO:0031966">
    <property type="term" value="C:mitochondrial membrane"/>
    <property type="evidence" value="ECO:0007669"/>
    <property type="project" value="UniProtKB-SubCell"/>
</dbReference>
<keyword evidence="12 16" id="KW-0830">Ubiquinone</keyword>
<evidence type="ECO:0000256" key="2">
    <source>
        <dbReference type="ARBA" id="ARBA00009025"/>
    </source>
</evidence>
<dbReference type="PRINTS" id="PR01437">
    <property type="entry name" value="NUOXDRDTASE4"/>
</dbReference>
<accession>A0A0U1V694</accession>
<feature type="transmembrane region" description="Helical" evidence="16">
    <location>
        <begin position="204"/>
        <end position="225"/>
    </location>
</feature>
<feature type="domain" description="NADH:quinone oxidoreductase/Mrp antiporter transmembrane" evidence="17">
    <location>
        <begin position="96"/>
        <end position="379"/>
    </location>
</feature>
<evidence type="ECO:0000259" key="17">
    <source>
        <dbReference type="Pfam" id="PF00361"/>
    </source>
</evidence>
<keyword evidence="13 16" id="KW-0496">Mitochondrion</keyword>
<keyword evidence="10 16" id="KW-1133">Transmembrane helix</keyword>
<evidence type="ECO:0000256" key="10">
    <source>
        <dbReference type="ARBA" id="ARBA00022989"/>
    </source>
</evidence>
<keyword evidence="14 16" id="KW-0472">Membrane</keyword>
<keyword evidence="5 16" id="KW-0813">Transport</keyword>
<geneLocation type="mitochondrion" evidence="18"/>
<evidence type="ECO:0000256" key="5">
    <source>
        <dbReference type="ARBA" id="ARBA00022448"/>
    </source>
</evidence>
<feature type="transmembrane region" description="Helical" evidence="16">
    <location>
        <begin position="365"/>
        <end position="392"/>
    </location>
</feature>
<dbReference type="InterPro" id="IPR001750">
    <property type="entry name" value="ND/Mrp_TM"/>
</dbReference>
<keyword evidence="11 16" id="KW-0520">NAD</keyword>
<evidence type="ECO:0000256" key="1">
    <source>
        <dbReference type="ARBA" id="ARBA00004225"/>
    </source>
</evidence>
<dbReference type="PANTHER" id="PTHR43507">
    <property type="entry name" value="NADH-UBIQUINONE OXIDOREDUCTASE CHAIN 4"/>
    <property type="match status" value="1"/>
</dbReference>
<evidence type="ECO:0000256" key="6">
    <source>
        <dbReference type="ARBA" id="ARBA00022660"/>
    </source>
</evidence>
<evidence type="ECO:0000256" key="16">
    <source>
        <dbReference type="RuleBase" id="RU003297"/>
    </source>
</evidence>
<dbReference type="InterPro" id="IPR003918">
    <property type="entry name" value="NADH_UbQ_OxRdtase"/>
</dbReference>
<evidence type="ECO:0000256" key="3">
    <source>
        <dbReference type="ARBA" id="ARBA00012944"/>
    </source>
</evidence>
<feature type="transmembrane region" description="Helical" evidence="16">
    <location>
        <begin position="413"/>
        <end position="433"/>
    </location>
</feature>
<keyword evidence="7 16" id="KW-0812">Transmembrane</keyword>
<feature type="transmembrane region" description="Helical" evidence="16">
    <location>
        <begin position="324"/>
        <end position="345"/>
    </location>
</feature>
<dbReference type="AlphaFoldDB" id="A0A0U1V694"/>
<organism evidence="18">
    <name type="scientific">Mastigeulota kiangsinensis</name>
    <name type="common">Chinese land snail</name>
    <dbReference type="NCBI Taxonomy" id="1544384"/>
    <lineage>
        <taxon>Eukaryota</taxon>
        <taxon>Metazoa</taxon>
        <taxon>Spiralia</taxon>
        <taxon>Lophotrochozoa</taxon>
        <taxon>Mollusca</taxon>
        <taxon>Gastropoda</taxon>
        <taxon>Heterobranchia</taxon>
        <taxon>Euthyneura</taxon>
        <taxon>Panpulmonata</taxon>
        <taxon>Eupulmonata</taxon>
        <taxon>Stylommatophora</taxon>
        <taxon>Helicina</taxon>
        <taxon>Camaenoidea</taxon>
        <taxon>Camaenidae</taxon>
        <taxon>Mastigeulota</taxon>
    </lineage>
</organism>
<feature type="transmembrane region" description="Helical" evidence="16">
    <location>
        <begin position="54"/>
        <end position="71"/>
    </location>
</feature>
<feature type="transmembrane region" description="Helical" evidence="16">
    <location>
        <begin position="264"/>
        <end position="281"/>
    </location>
</feature>
<dbReference type="GO" id="GO:0048039">
    <property type="term" value="F:ubiquinone binding"/>
    <property type="evidence" value="ECO:0007669"/>
    <property type="project" value="TreeGrafter"/>
</dbReference>
<comment type="function">
    <text evidence="16">Core subunit of the mitochondrial membrane respiratory chain NADH dehydrogenase (Complex I) which catalyzes electron transfer from NADH through the respiratory chain, using ubiquinone as an electron acceptor. Essential for the catalytic activity and assembly of complex I.</text>
</comment>
<feature type="transmembrane region" description="Helical" evidence="16">
    <location>
        <begin position="287"/>
        <end position="312"/>
    </location>
</feature>
<evidence type="ECO:0000256" key="15">
    <source>
        <dbReference type="ARBA" id="ARBA00049551"/>
    </source>
</evidence>
<feature type="transmembrane region" description="Helical" evidence="16">
    <location>
        <begin position="160"/>
        <end position="184"/>
    </location>
</feature>
<comment type="similarity">
    <text evidence="2 16">Belongs to the complex I subunit 4 family.</text>
</comment>
<feature type="transmembrane region" description="Helical" evidence="16">
    <location>
        <begin position="78"/>
        <end position="97"/>
    </location>
</feature>
<reference evidence="18" key="1">
    <citation type="journal article" date="2014" name="Mitochondrial DNA">
        <title>The complete mitochondrial genome of Chinese land snail Mastigeulota kiangsinensis (Gastropoda: Pulmonata: Bradybaenidae).</title>
        <authorList>
            <person name="Deng P.J."/>
            <person name="Wang W.M."/>
            <person name="Huang X.C."/>
            <person name="Wu X.P."/>
            <person name="Xie G.L."/>
            <person name="Ouyang S."/>
        </authorList>
    </citation>
    <scope>NUCLEOTIDE SEQUENCE</scope>
</reference>
<evidence type="ECO:0000256" key="4">
    <source>
        <dbReference type="ARBA" id="ARBA00021006"/>
    </source>
</evidence>
<feature type="transmembrane region" description="Helical" evidence="16">
    <location>
        <begin position="237"/>
        <end position="257"/>
    </location>
</feature>
<evidence type="ECO:0000256" key="7">
    <source>
        <dbReference type="ARBA" id="ARBA00022692"/>
    </source>
</evidence>
<feature type="transmembrane region" description="Helical" evidence="16">
    <location>
        <begin position="134"/>
        <end position="154"/>
    </location>
</feature>
<dbReference type="PANTHER" id="PTHR43507:SF20">
    <property type="entry name" value="NADH-UBIQUINONE OXIDOREDUCTASE CHAIN 4"/>
    <property type="match status" value="1"/>
</dbReference>
<gene>
    <name evidence="18" type="primary">nad4</name>
</gene>
<keyword evidence="9 16" id="KW-0249">Electron transport</keyword>
<dbReference type="Pfam" id="PF00361">
    <property type="entry name" value="Proton_antipo_M"/>
    <property type="match status" value="1"/>
</dbReference>
<evidence type="ECO:0000256" key="11">
    <source>
        <dbReference type="ARBA" id="ARBA00023027"/>
    </source>
</evidence>
<dbReference type="EMBL" id="KM083123">
    <property type="protein sequence ID" value="AIN75498.1"/>
    <property type="molecule type" value="Genomic_DNA"/>
</dbReference>
<comment type="subcellular location">
    <subcellularLocation>
        <location evidence="1 16">Mitochondrion membrane</location>
        <topology evidence="1 16">Multi-pass membrane protein</topology>
    </subcellularLocation>
</comment>
<dbReference type="GO" id="GO:0042773">
    <property type="term" value="P:ATP synthesis coupled electron transport"/>
    <property type="evidence" value="ECO:0007669"/>
    <property type="project" value="InterPro"/>
</dbReference>
<evidence type="ECO:0000313" key="18">
    <source>
        <dbReference type="EMBL" id="AIN75498.1"/>
    </source>
</evidence>
<dbReference type="EC" id="7.1.1.2" evidence="3 16"/>
<dbReference type="GO" id="GO:0008137">
    <property type="term" value="F:NADH dehydrogenase (ubiquinone) activity"/>
    <property type="evidence" value="ECO:0007669"/>
    <property type="project" value="UniProtKB-UniRule"/>
</dbReference>
<sequence length="441" mass="49244">MVGMILVLCSLLVAASFVETIMVLSLLVPGAMIYLYKTNMYIEDLFFCMNDLNSMLMFMTMSLALLIYLSSGHFTWDFYTMVTFSLVVVLVLCFMSSNLLWFYILFEMSLLPILLMIIGWGYQPERLQAGVYMIMYTVFGSMPLLLLILYYGAYYGTFNLYVLFMLINNIPHWCVFFGFLAFLVKLPIWSLHVWLPKAHVEAPLGGSMILAGVLLKLGGYGLYVYSMLCISPMNSSSPLFIISLSLWGGVCASLLCLSQSDIKAMIAYSSIVHMSLVVLGVMSNTTWGMMCALLTMVAHGWVSSALFLLAYISYEKVGSRSFNYTKGLLTLYPILSYLWFIVAMVNMAVPPTINLVGELVAVPVALWLSMVLVIVLLSVMFMSVTYNMYLYIKINHGAPSGLMSSSSGPSSRGFLTILGHLLPLLLIFSLDLMSSYTESCM</sequence>
<feature type="transmembrane region" description="Helical" evidence="16">
    <location>
        <begin position="103"/>
        <end position="122"/>
    </location>
</feature>
<evidence type="ECO:0000256" key="8">
    <source>
        <dbReference type="ARBA" id="ARBA00022967"/>
    </source>
</evidence>
<comment type="catalytic activity">
    <reaction evidence="15 16">
        <text>a ubiquinone + NADH + 5 H(+)(in) = a ubiquinol + NAD(+) + 4 H(+)(out)</text>
        <dbReference type="Rhea" id="RHEA:29091"/>
        <dbReference type="Rhea" id="RHEA-COMP:9565"/>
        <dbReference type="Rhea" id="RHEA-COMP:9566"/>
        <dbReference type="ChEBI" id="CHEBI:15378"/>
        <dbReference type="ChEBI" id="CHEBI:16389"/>
        <dbReference type="ChEBI" id="CHEBI:17976"/>
        <dbReference type="ChEBI" id="CHEBI:57540"/>
        <dbReference type="ChEBI" id="CHEBI:57945"/>
        <dbReference type="EC" id="7.1.1.2"/>
    </reaction>
</comment>
<protein>
    <recommendedName>
        <fullName evidence="4 16">NADH-ubiquinone oxidoreductase chain 4</fullName>
        <ecNumber evidence="3 16">7.1.1.2</ecNumber>
    </recommendedName>
</protein>
<evidence type="ECO:0000256" key="9">
    <source>
        <dbReference type="ARBA" id="ARBA00022982"/>
    </source>
</evidence>
<keyword evidence="8" id="KW-1278">Translocase</keyword>